<name>A0A813U7G2_9BILA</name>
<dbReference type="GO" id="GO:0007165">
    <property type="term" value="P:signal transduction"/>
    <property type="evidence" value="ECO:0007669"/>
    <property type="project" value="InterPro"/>
</dbReference>
<evidence type="ECO:0000313" key="3">
    <source>
        <dbReference type="Proteomes" id="UP000663879"/>
    </source>
</evidence>
<dbReference type="InterPro" id="IPR000157">
    <property type="entry name" value="TIR_dom"/>
</dbReference>
<organism evidence="2 3">
    <name type="scientific">Brachionus calyciflorus</name>
    <dbReference type="NCBI Taxonomy" id="104777"/>
    <lineage>
        <taxon>Eukaryota</taxon>
        <taxon>Metazoa</taxon>
        <taxon>Spiralia</taxon>
        <taxon>Gnathifera</taxon>
        <taxon>Rotifera</taxon>
        <taxon>Eurotatoria</taxon>
        <taxon>Monogononta</taxon>
        <taxon>Pseudotrocha</taxon>
        <taxon>Ploima</taxon>
        <taxon>Brachionidae</taxon>
        <taxon>Brachionus</taxon>
    </lineage>
</organism>
<dbReference type="InterPro" id="IPR035897">
    <property type="entry name" value="Toll_tir_struct_dom_sf"/>
</dbReference>
<reference evidence="2" key="1">
    <citation type="submission" date="2021-02" db="EMBL/GenBank/DDBJ databases">
        <authorList>
            <person name="Nowell W R."/>
        </authorList>
    </citation>
    <scope>NUCLEOTIDE SEQUENCE</scope>
    <source>
        <strain evidence="2">Ploen Becks lab</strain>
    </source>
</reference>
<comment type="caution">
    <text evidence="2">The sequence shown here is derived from an EMBL/GenBank/DDBJ whole genome shotgun (WGS) entry which is preliminary data.</text>
</comment>
<dbReference type="AlphaFoldDB" id="A0A813U7G2"/>
<dbReference type="Gene3D" id="3.40.50.10140">
    <property type="entry name" value="Toll/interleukin-1 receptor homology (TIR) domain"/>
    <property type="match status" value="1"/>
</dbReference>
<dbReference type="EMBL" id="CAJNOC010000932">
    <property type="protein sequence ID" value="CAF0818823.1"/>
    <property type="molecule type" value="Genomic_DNA"/>
</dbReference>
<feature type="domain" description="TIR" evidence="1">
    <location>
        <begin position="388"/>
        <end position="497"/>
    </location>
</feature>
<protein>
    <recommendedName>
        <fullName evidence="1">TIR domain-containing protein</fullName>
    </recommendedName>
</protein>
<evidence type="ECO:0000313" key="2">
    <source>
        <dbReference type="EMBL" id="CAF0818823.1"/>
    </source>
</evidence>
<accession>A0A813U7G2</accession>
<evidence type="ECO:0000259" key="1">
    <source>
        <dbReference type="Pfam" id="PF13676"/>
    </source>
</evidence>
<dbReference type="OrthoDB" id="2148946at2759"/>
<dbReference type="PANTHER" id="PTHR46270">
    <property type="entry name" value="ARMADILLO-TYPE FOLD-RELATED"/>
    <property type="match status" value="1"/>
</dbReference>
<dbReference type="Proteomes" id="UP000663879">
    <property type="component" value="Unassembled WGS sequence"/>
</dbReference>
<gene>
    <name evidence="2" type="ORF">OXX778_LOCUS7356</name>
</gene>
<proteinExistence type="predicted"/>
<dbReference type="PANTHER" id="PTHR46270:SF2">
    <property type="entry name" value="TIR DOMAIN-CONTAINING PROTEIN"/>
    <property type="match status" value="1"/>
</dbReference>
<keyword evidence="3" id="KW-1185">Reference proteome</keyword>
<dbReference type="SUPFAM" id="SSF52200">
    <property type="entry name" value="Toll/Interleukin receptor TIR domain"/>
    <property type="match status" value="1"/>
</dbReference>
<sequence>MEASKYDFNNITDDTNQKATKAIEILSTLKLNQIIGNSNALEALDFLSENEVDYEIFCEKNFGVFFSEIMVDLFKVLITFNCKESETDLKNSPYQTIESLLLILKSCLLIVNLACLNSVNFTKDFSSFNNGLEAHFIFFKEQDFLFEIFDKTQINNEPSYFIELIFLNIYMFSKNSEEISNKWIELDAVNILINIAKTRPSLELDAFLIITNIVTDKQIENLTEIHGIVEHIQKKIELASKSFQEKKFDRVTRQIIDDDQILNVEVQCVRETNGSTSSLLVFFNGLYRLSVNDQLRSDIFYKNNFHSALKIVLLEGNEIEKKYTLKLYAQLAFNAKISNDLSNDQDLIEYFNSLLSNNSLGTLCEQILWNISQGTKNLEINKQDLQHIMISYNSLSRDLCLKIKSRLESNGYKVWMDVEHIHGSSLDSMAKAVENSFCVLICITEKYRQSINCQSEALYAFRLKKPIIPLILQKNYENVKGWLGFIIGDKIYVNFTKFDFDVCMKSLSDEIVMYSGEKKNYEAPVEVVEKEISIDKWDDLKCKEWFESNGLNMNIYNNLTLCNGIILHQLYEMRCDAPEFFYQMLKNFEGVDMNSILNFTYFLKKLF</sequence>
<dbReference type="Pfam" id="PF13676">
    <property type="entry name" value="TIR_2"/>
    <property type="match status" value="1"/>
</dbReference>